<feature type="non-terminal residue" evidence="1">
    <location>
        <position position="29"/>
    </location>
</feature>
<name>A0A0F9F1S3_9ZZZZ</name>
<organism evidence="1">
    <name type="scientific">marine sediment metagenome</name>
    <dbReference type="NCBI Taxonomy" id="412755"/>
    <lineage>
        <taxon>unclassified sequences</taxon>
        <taxon>metagenomes</taxon>
        <taxon>ecological metagenomes</taxon>
    </lineage>
</organism>
<sequence>MTKRMTIAELTEVVDALIETVDGHVTSLN</sequence>
<protein>
    <submittedName>
        <fullName evidence="1">Uncharacterized protein</fullName>
    </submittedName>
</protein>
<evidence type="ECO:0000313" key="1">
    <source>
        <dbReference type="EMBL" id="KKL80264.1"/>
    </source>
</evidence>
<proteinExistence type="predicted"/>
<dbReference type="EMBL" id="LAZR01022905">
    <property type="protein sequence ID" value="KKL80264.1"/>
    <property type="molecule type" value="Genomic_DNA"/>
</dbReference>
<gene>
    <name evidence="1" type="ORF">LCGC14_2006520</name>
</gene>
<comment type="caution">
    <text evidence="1">The sequence shown here is derived from an EMBL/GenBank/DDBJ whole genome shotgun (WGS) entry which is preliminary data.</text>
</comment>
<dbReference type="AlphaFoldDB" id="A0A0F9F1S3"/>
<reference evidence="1" key="1">
    <citation type="journal article" date="2015" name="Nature">
        <title>Complex archaea that bridge the gap between prokaryotes and eukaryotes.</title>
        <authorList>
            <person name="Spang A."/>
            <person name="Saw J.H."/>
            <person name="Jorgensen S.L."/>
            <person name="Zaremba-Niedzwiedzka K."/>
            <person name="Martijn J."/>
            <person name="Lind A.E."/>
            <person name="van Eijk R."/>
            <person name="Schleper C."/>
            <person name="Guy L."/>
            <person name="Ettema T.J."/>
        </authorList>
    </citation>
    <scope>NUCLEOTIDE SEQUENCE</scope>
</reference>
<accession>A0A0F9F1S3</accession>